<accession>A0ABD2N644</accession>
<evidence type="ECO:0000256" key="3">
    <source>
        <dbReference type="ARBA" id="ARBA00022705"/>
    </source>
</evidence>
<evidence type="ECO:0000313" key="6">
    <source>
        <dbReference type="EMBL" id="KAL3274165.1"/>
    </source>
</evidence>
<dbReference type="Proteomes" id="UP001516400">
    <property type="component" value="Unassembled WGS sequence"/>
</dbReference>
<dbReference type="PANTHER" id="PTHR17598:SF13">
    <property type="entry name" value="DNA POLYMERASE DELTA SUBUNIT 3"/>
    <property type="match status" value="1"/>
</dbReference>
<dbReference type="Gene3D" id="3.90.1030.20">
    <property type="entry name" value="DNA polymerase delta, p66 (Cdc27) subunit, wHTH domain"/>
    <property type="match status" value="1"/>
</dbReference>
<dbReference type="GO" id="GO:0006260">
    <property type="term" value="P:DNA replication"/>
    <property type="evidence" value="ECO:0007669"/>
    <property type="project" value="UniProtKB-KW"/>
</dbReference>
<dbReference type="PANTHER" id="PTHR17598">
    <property type="entry name" value="DNA POLYMERASE DELTA SUBUNIT 3"/>
    <property type="match status" value="1"/>
</dbReference>
<feature type="compositionally biased region" description="Polar residues" evidence="5">
    <location>
        <begin position="245"/>
        <end position="262"/>
    </location>
</feature>
<dbReference type="InterPro" id="IPR041913">
    <property type="entry name" value="POLD3_sf"/>
</dbReference>
<protein>
    <recommendedName>
        <fullName evidence="2">DNA polymerase delta subunit 3</fullName>
    </recommendedName>
</protein>
<reference evidence="6 7" key="1">
    <citation type="journal article" date="2021" name="BMC Biol.">
        <title>Horizontally acquired antibacterial genes associated with adaptive radiation of ladybird beetles.</title>
        <authorList>
            <person name="Li H.S."/>
            <person name="Tang X.F."/>
            <person name="Huang Y.H."/>
            <person name="Xu Z.Y."/>
            <person name="Chen M.L."/>
            <person name="Du X.Y."/>
            <person name="Qiu B.Y."/>
            <person name="Chen P.T."/>
            <person name="Zhang W."/>
            <person name="Slipinski A."/>
            <person name="Escalona H.E."/>
            <person name="Waterhouse R.M."/>
            <person name="Zwick A."/>
            <person name="Pang H."/>
        </authorList>
    </citation>
    <scope>NUCLEOTIDE SEQUENCE [LARGE SCALE GENOMIC DNA]</scope>
    <source>
        <strain evidence="6">SYSU2018</strain>
    </source>
</reference>
<keyword evidence="4" id="KW-0539">Nucleus</keyword>
<sequence length="402" mass="44755">MDNKIVTNFILSEKLDVSLSEAKYLLEKYVSDQSISPGKISVTYLICGKLKTGGYGIQIIDSASKEKQKLYSSLTQEVVYSVQKSNTIDFSLIALAGESLSENLREKALKGSIVSKRCTERLLKTKVLPPLPPQKNFEKQKPSSFFKPVSKPTNGLSETSTSEPNQSKNNVKTQNQKKPGGISSFFSQTTQSQKKDDQKEKRESSNEEDERETKRAKISISDSEGIGTNTKETKNEQDIDENDSNQKSLSSGKNGETHNGSIVENKKAVNKESSKKKGNQNGKKKAGQDGKKRKRIIVDSDSDDDLFGNDEDETMEVVASDEEIPIVAQPKLSAVPVPRNKRRKAVEKTFQDDEGYIVTRTEYVLVSASEDEDEENKEVPKKEVKSNVISKTENKEEKKSPP</sequence>
<feature type="compositionally biased region" description="Basic and acidic residues" evidence="5">
    <location>
        <begin position="193"/>
        <end position="215"/>
    </location>
</feature>
<evidence type="ECO:0000256" key="5">
    <source>
        <dbReference type="SAM" id="MobiDB-lite"/>
    </source>
</evidence>
<dbReference type="Pfam" id="PF09507">
    <property type="entry name" value="CDC27"/>
    <property type="match status" value="1"/>
</dbReference>
<gene>
    <name evidence="6" type="ORF">HHI36_015579</name>
</gene>
<dbReference type="AlphaFoldDB" id="A0ABD2N644"/>
<feature type="region of interest" description="Disordered" evidence="5">
    <location>
        <begin position="367"/>
        <end position="402"/>
    </location>
</feature>
<feature type="compositionally biased region" description="Low complexity" evidence="5">
    <location>
        <begin position="183"/>
        <end position="192"/>
    </location>
</feature>
<feature type="compositionally biased region" description="Basic and acidic residues" evidence="5">
    <location>
        <begin position="392"/>
        <end position="402"/>
    </location>
</feature>
<comment type="subcellular location">
    <subcellularLocation>
        <location evidence="1">Nucleus</location>
    </subcellularLocation>
</comment>
<dbReference type="EMBL" id="JABFTP020000062">
    <property type="protein sequence ID" value="KAL3274165.1"/>
    <property type="molecule type" value="Genomic_DNA"/>
</dbReference>
<feature type="compositionally biased region" description="Basic residues" evidence="5">
    <location>
        <begin position="276"/>
        <end position="295"/>
    </location>
</feature>
<feature type="compositionally biased region" description="Basic and acidic residues" evidence="5">
    <location>
        <begin position="264"/>
        <end position="275"/>
    </location>
</feature>
<evidence type="ECO:0000313" key="7">
    <source>
        <dbReference type="Proteomes" id="UP001516400"/>
    </source>
</evidence>
<feature type="region of interest" description="Disordered" evidence="5">
    <location>
        <begin position="125"/>
        <end position="310"/>
    </location>
</feature>
<dbReference type="GO" id="GO:0031981">
    <property type="term" value="C:nuclear lumen"/>
    <property type="evidence" value="ECO:0007669"/>
    <property type="project" value="UniProtKB-ARBA"/>
</dbReference>
<dbReference type="InterPro" id="IPR019038">
    <property type="entry name" value="POLD3"/>
</dbReference>
<proteinExistence type="predicted"/>
<feature type="compositionally biased region" description="Polar residues" evidence="5">
    <location>
        <begin position="220"/>
        <end position="230"/>
    </location>
</feature>
<organism evidence="6 7">
    <name type="scientific">Cryptolaemus montrouzieri</name>
    <dbReference type="NCBI Taxonomy" id="559131"/>
    <lineage>
        <taxon>Eukaryota</taxon>
        <taxon>Metazoa</taxon>
        <taxon>Ecdysozoa</taxon>
        <taxon>Arthropoda</taxon>
        <taxon>Hexapoda</taxon>
        <taxon>Insecta</taxon>
        <taxon>Pterygota</taxon>
        <taxon>Neoptera</taxon>
        <taxon>Endopterygota</taxon>
        <taxon>Coleoptera</taxon>
        <taxon>Polyphaga</taxon>
        <taxon>Cucujiformia</taxon>
        <taxon>Coccinelloidea</taxon>
        <taxon>Coccinellidae</taxon>
        <taxon>Scymninae</taxon>
        <taxon>Scymnini</taxon>
        <taxon>Cryptolaemus</taxon>
    </lineage>
</organism>
<evidence type="ECO:0000256" key="2">
    <source>
        <dbReference type="ARBA" id="ARBA00017589"/>
    </source>
</evidence>
<keyword evidence="3" id="KW-0235">DNA replication</keyword>
<feature type="compositionally biased region" description="Acidic residues" evidence="5">
    <location>
        <begin position="300"/>
        <end position="310"/>
    </location>
</feature>
<feature type="compositionally biased region" description="Polar residues" evidence="5">
    <location>
        <begin position="151"/>
        <end position="177"/>
    </location>
</feature>
<evidence type="ECO:0000256" key="4">
    <source>
        <dbReference type="ARBA" id="ARBA00023242"/>
    </source>
</evidence>
<evidence type="ECO:0000256" key="1">
    <source>
        <dbReference type="ARBA" id="ARBA00004123"/>
    </source>
</evidence>
<name>A0ABD2N644_9CUCU</name>
<comment type="caution">
    <text evidence="6">The sequence shown here is derived from an EMBL/GenBank/DDBJ whole genome shotgun (WGS) entry which is preliminary data.</text>
</comment>
<keyword evidence="7" id="KW-1185">Reference proteome</keyword>